<evidence type="ECO:0000256" key="6">
    <source>
        <dbReference type="ARBA" id="ARBA00023136"/>
    </source>
</evidence>
<evidence type="ECO:0000313" key="9">
    <source>
        <dbReference type="EMBL" id="AIC95868.1"/>
    </source>
</evidence>
<dbReference type="KEGG" id="ble:BleG1_3321"/>
<dbReference type="HOGENOM" id="CLU_016047_0_2_9"/>
<dbReference type="AlphaFoldDB" id="A0A060M5N9"/>
<evidence type="ECO:0000256" key="7">
    <source>
        <dbReference type="RuleBase" id="RU363032"/>
    </source>
</evidence>
<reference evidence="9 10" key="1">
    <citation type="journal article" date="2014" name="Gene">
        <title>A comparative genomic analysis of the alkalitolerant soil bacterium Bacillus lehensis G1.</title>
        <authorList>
            <person name="Noor Y.M."/>
            <person name="Samsulrizal N.H."/>
            <person name="Jema'on N.A."/>
            <person name="Low K.O."/>
            <person name="Ramli A.N."/>
            <person name="Alias N.I."/>
            <person name="Damis S.I."/>
            <person name="Fuzi S.F."/>
            <person name="Isa M.N."/>
            <person name="Murad A.M."/>
            <person name="Raih M.F."/>
            <person name="Bakar F.D."/>
            <person name="Najimudin N."/>
            <person name="Mahadi N.M."/>
            <person name="Illias R.M."/>
        </authorList>
    </citation>
    <scope>NUCLEOTIDE SEQUENCE [LARGE SCALE GENOMIC DNA]</scope>
    <source>
        <strain evidence="9 10">G1</strain>
    </source>
</reference>
<accession>A0A060M5N9</accession>
<evidence type="ECO:0000313" key="10">
    <source>
        <dbReference type="Proteomes" id="UP000027142"/>
    </source>
</evidence>
<evidence type="ECO:0000256" key="4">
    <source>
        <dbReference type="ARBA" id="ARBA00022692"/>
    </source>
</evidence>
<keyword evidence="5 7" id="KW-1133">Transmembrane helix</keyword>
<proteinExistence type="inferred from homology"/>
<keyword evidence="2 7" id="KW-0813">Transport</keyword>
<dbReference type="SUPFAM" id="SSF161098">
    <property type="entry name" value="MetI-like"/>
    <property type="match status" value="1"/>
</dbReference>
<dbReference type="InterPro" id="IPR051393">
    <property type="entry name" value="ABC_transporter_permease"/>
</dbReference>
<feature type="transmembrane region" description="Helical" evidence="7">
    <location>
        <begin position="151"/>
        <end position="174"/>
    </location>
</feature>
<dbReference type="GO" id="GO:0005886">
    <property type="term" value="C:plasma membrane"/>
    <property type="evidence" value="ECO:0007669"/>
    <property type="project" value="UniProtKB-SubCell"/>
</dbReference>
<dbReference type="PANTHER" id="PTHR30193">
    <property type="entry name" value="ABC TRANSPORTER PERMEASE PROTEIN"/>
    <property type="match status" value="1"/>
</dbReference>
<dbReference type="EMBL" id="CP003923">
    <property type="protein sequence ID" value="AIC95868.1"/>
    <property type="molecule type" value="Genomic_DNA"/>
</dbReference>
<feature type="transmembrane region" description="Helical" evidence="7">
    <location>
        <begin position="72"/>
        <end position="92"/>
    </location>
</feature>
<feature type="domain" description="ABC transmembrane type-1" evidence="8">
    <location>
        <begin position="67"/>
        <end position="278"/>
    </location>
</feature>
<feature type="transmembrane region" description="Helical" evidence="7">
    <location>
        <begin position="205"/>
        <end position="225"/>
    </location>
</feature>
<evidence type="ECO:0000256" key="3">
    <source>
        <dbReference type="ARBA" id="ARBA00022475"/>
    </source>
</evidence>
<keyword evidence="10" id="KW-1185">Reference proteome</keyword>
<dbReference type="PROSITE" id="PS50928">
    <property type="entry name" value="ABC_TM1"/>
    <property type="match status" value="1"/>
</dbReference>
<evidence type="ECO:0000256" key="2">
    <source>
        <dbReference type="ARBA" id="ARBA00022448"/>
    </source>
</evidence>
<organism evidence="9 10">
    <name type="scientific">Shouchella lehensis G1</name>
    <dbReference type="NCBI Taxonomy" id="1246626"/>
    <lineage>
        <taxon>Bacteria</taxon>
        <taxon>Bacillati</taxon>
        <taxon>Bacillota</taxon>
        <taxon>Bacilli</taxon>
        <taxon>Bacillales</taxon>
        <taxon>Bacillaceae</taxon>
        <taxon>Shouchella</taxon>
    </lineage>
</organism>
<keyword evidence="4 7" id="KW-0812">Transmembrane</keyword>
<dbReference type="PANTHER" id="PTHR30193:SF37">
    <property type="entry name" value="INNER MEMBRANE ABC TRANSPORTER PERMEASE PROTEIN YCJO"/>
    <property type="match status" value="1"/>
</dbReference>
<evidence type="ECO:0000256" key="5">
    <source>
        <dbReference type="ARBA" id="ARBA00022989"/>
    </source>
</evidence>
<name>A0A060M5N9_9BACI</name>
<dbReference type="GO" id="GO:0055085">
    <property type="term" value="P:transmembrane transport"/>
    <property type="evidence" value="ECO:0007669"/>
    <property type="project" value="InterPro"/>
</dbReference>
<dbReference type="RefSeq" id="WP_038483274.1">
    <property type="nucleotide sequence ID" value="NZ_CP003923.1"/>
</dbReference>
<evidence type="ECO:0000259" key="8">
    <source>
        <dbReference type="PROSITE" id="PS50928"/>
    </source>
</evidence>
<evidence type="ECO:0000256" key="1">
    <source>
        <dbReference type="ARBA" id="ARBA00004651"/>
    </source>
</evidence>
<dbReference type="PATRIC" id="fig|1246626.3.peg.3298"/>
<comment type="similarity">
    <text evidence="7">Belongs to the binding-protein-dependent transport system permease family.</text>
</comment>
<feature type="transmembrane region" description="Helical" evidence="7">
    <location>
        <begin position="12"/>
        <end position="38"/>
    </location>
</feature>
<feature type="transmembrane region" description="Helical" evidence="7">
    <location>
        <begin position="104"/>
        <end position="123"/>
    </location>
</feature>
<sequence length="293" mass="32970">MFTKREKWWGYAFIAPQMIGMILFSLLPLLFAFGISFMHWDGFGERTFVGLENYITQFQDTNFRAALRNTTIYSLIVIPGGIAAALLSALALNKVKGKDFYRMFFFMPVVTSSVSIAVIWMWLLNGDFGLINQVLASVGIDGPNWLTDRRFVLPSIAMLSIWWGLGTNMVIFLAGLQGISRSYYEAAEIDGASAWQKFRNITMPLLSPTTFFVAIMTVIGSFQVFDQAYVMTQGGPGNASYTLVLHIFDEAFTRSSFGTSTSAAMILFVIILIFTLIQFTVSRKWVHYEDNGR</sequence>
<keyword evidence="3" id="KW-1003">Cell membrane</keyword>
<keyword evidence="6 7" id="KW-0472">Membrane</keyword>
<feature type="transmembrane region" description="Helical" evidence="7">
    <location>
        <begin position="262"/>
        <end position="281"/>
    </location>
</feature>
<comment type="subcellular location">
    <subcellularLocation>
        <location evidence="1 7">Cell membrane</location>
        <topology evidence="1 7">Multi-pass membrane protein</topology>
    </subcellularLocation>
</comment>
<protein>
    <submittedName>
        <fullName evidence="9">ABC transporter permease protein</fullName>
    </submittedName>
</protein>
<dbReference type="eggNOG" id="COG1175">
    <property type="taxonomic scope" value="Bacteria"/>
</dbReference>
<dbReference type="STRING" id="1246626.BleG1_3321"/>
<dbReference type="Gene3D" id="1.10.3720.10">
    <property type="entry name" value="MetI-like"/>
    <property type="match status" value="1"/>
</dbReference>
<dbReference type="InterPro" id="IPR000515">
    <property type="entry name" value="MetI-like"/>
</dbReference>
<dbReference type="CDD" id="cd06261">
    <property type="entry name" value="TM_PBP2"/>
    <property type="match status" value="1"/>
</dbReference>
<gene>
    <name evidence="9" type="ORF">BleG1_3321</name>
</gene>
<dbReference type="Pfam" id="PF00528">
    <property type="entry name" value="BPD_transp_1"/>
    <property type="match status" value="1"/>
</dbReference>
<dbReference type="Proteomes" id="UP000027142">
    <property type="component" value="Chromosome"/>
</dbReference>
<dbReference type="InterPro" id="IPR035906">
    <property type="entry name" value="MetI-like_sf"/>
</dbReference>